<sequence length="29" mass="3684">MWILRICLKDLWWRHCRLNLTKLTLSTLR</sequence>
<proteinExistence type="predicted"/>
<protein>
    <submittedName>
        <fullName evidence="1">Uncharacterized protein</fullName>
    </submittedName>
</protein>
<dbReference type="AlphaFoldDB" id="A0A7R9I6Y9"/>
<evidence type="ECO:0000313" key="1">
    <source>
        <dbReference type="EMBL" id="CAD7448651.1"/>
    </source>
</evidence>
<gene>
    <name evidence="1" type="ORF">TBIB3V08_LOCUS10934</name>
</gene>
<reference evidence="1" key="1">
    <citation type="submission" date="2020-11" db="EMBL/GenBank/DDBJ databases">
        <authorList>
            <person name="Tran Van P."/>
        </authorList>
    </citation>
    <scope>NUCLEOTIDE SEQUENCE</scope>
</reference>
<organism evidence="1">
    <name type="scientific">Timema bartmani</name>
    <dbReference type="NCBI Taxonomy" id="61472"/>
    <lineage>
        <taxon>Eukaryota</taxon>
        <taxon>Metazoa</taxon>
        <taxon>Ecdysozoa</taxon>
        <taxon>Arthropoda</taxon>
        <taxon>Hexapoda</taxon>
        <taxon>Insecta</taxon>
        <taxon>Pterygota</taxon>
        <taxon>Neoptera</taxon>
        <taxon>Polyneoptera</taxon>
        <taxon>Phasmatodea</taxon>
        <taxon>Timematodea</taxon>
        <taxon>Timematoidea</taxon>
        <taxon>Timematidae</taxon>
        <taxon>Timema</taxon>
    </lineage>
</organism>
<name>A0A7R9I6Y9_9NEOP</name>
<accession>A0A7R9I6Y9</accession>
<dbReference type="EMBL" id="OD570282">
    <property type="protein sequence ID" value="CAD7448651.1"/>
    <property type="molecule type" value="Genomic_DNA"/>
</dbReference>